<gene>
    <name evidence="1" type="ORF">TRITD_7Av1G175050</name>
</gene>
<dbReference type="Gramene" id="TRITD7Av1G175050.1">
    <property type="protein sequence ID" value="TRITD7Av1G175050.1"/>
    <property type="gene ID" value="TRITD7Av1G175050"/>
</dbReference>
<dbReference type="EMBL" id="LT934123">
    <property type="protein sequence ID" value="VAI76650.1"/>
    <property type="molecule type" value="Genomic_DNA"/>
</dbReference>
<dbReference type="GO" id="GO:0005634">
    <property type="term" value="C:nucleus"/>
    <property type="evidence" value="ECO:0007669"/>
    <property type="project" value="TreeGrafter"/>
</dbReference>
<dbReference type="GO" id="GO:0010197">
    <property type="term" value="P:polar nucleus fusion"/>
    <property type="evidence" value="ECO:0007669"/>
    <property type="project" value="TreeGrafter"/>
</dbReference>
<evidence type="ECO:0000313" key="2">
    <source>
        <dbReference type="Proteomes" id="UP000324705"/>
    </source>
</evidence>
<accession>A0A9R0ZGV0</accession>
<reference evidence="1 2" key="1">
    <citation type="submission" date="2017-09" db="EMBL/GenBank/DDBJ databases">
        <authorList>
            <consortium name="International Durum Wheat Genome Sequencing Consortium (IDWGSC)"/>
            <person name="Milanesi L."/>
        </authorList>
    </citation>
    <scope>NUCLEOTIDE SEQUENCE [LARGE SCALE GENOMIC DNA]</scope>
    <source>
        <strain evidence="2">cv. Svevo</strain>
    </source>
</reference>
<protein>
    <submittedName>
        <fullName evidence="1">Uncharacterized protein</fullName>
    </submittedName>
</protein>
<evidence type="ECO:0000313" key="1">
    <source>
        <dbReference type="EMBL" id="VAI76650.1"/>
    </source>
</evidence>
<dbReference type="PANTHER" id="PTHR47658:SF1">
    <property type="entry name" value="MEIOSIS INITIATOR PROTEIN"/>
    <property type="match status" value="1"/>
</dbReference>
<dbReference type="Proteomes" id="UP000324705">
    <property type="component" value="Chromosome 7A"/>
</dbReference>
<organism evidence="1 2">
    <name type="scientific">Triticum turgidum subsp. durum</name>
    <name type="common">Durum wheat</name>
    <name type="synonym">Triticum durum</name>
    <dbReference type="NCBI Taxonomy" id="4567"/>
    <lineage>
        <taxon>Eukaryota</taxon>
        <taxon>Viridiplantae</taxon>
        <taxon>Streptophyta</taxon>
        <taxon>Embryophyta</taxon>
        <taxon>Tracheophyta</taxon>
        <taxon>Spermatophyta</taxon>
        <taxon>Magnoliopsida</taxon>
        <taxon>Liliopsida</taxon>
        <taxon>Poales</taxon>
        <taxon>Poaceae</taxon>
        <taxon>BOP clade</taxon>
        <taxon>Pooideae</taxon>
        <taxon>Triticodae</taxon>
        <taxon>Triticeae</taxon>
        <taxon>Triticinae</taxon>
        <taxon>Triticum</taxon>
    </lineage>
</organism>
<keyword evidence="2" id="KW-1185">Reference proteome</keyword>
<name>A0A9R0ZGV0_TRITD</name>
<proteinExistence type="predicted"/>
<dbReference type="GO" id="GO:0003677">
    <property type="term" value="F:DNA binding"/>
    <property type="evidence" value="ECO:0007669"/>
    <property type="project" value="TreeGrafter"/>
</dbReference>
<sequence>MATAGNAPRSRKRVEATVLKRARDGSAFTRCEACNKDVAIVLIDLHSCSLDSKIRLSLGAFRFLPSLTHLGRVCVLPR</sequence>
<dbReference type="PANTHER" id="PTHR47658">
    <property type="entry name" value="HIGH MOBILITY GROUP B PROTEIN 12-RELATED"/>
    <property type="match status" value="1"/>
</dbReference>
<dbReference type="AlphaFoldDB" id="A0A9R0ZGV0"/>